<feature type="domain" description="Methylated-DNA-[protein]-cysteine S-methyltransferase DNA binding" evidence="17">
    <location>
        <begin position="136"/>
        <end position="216"/>
    </location>
</feature>
<evidence type="ECO:0000256" key="7">
    <source>
        <dbReference type="ARBA" id="ARBA00022603"/>
    </source>
</evidence>
<evidence type="ECO:0000256" key="11">
    <source>
        <dbReference type="ARBA" id="ARBA00022833"/>
    </source>
</evidence>
<evidence type="ECO:0000256" key="4">
    <source>
        <dbReference type="ARBA" id="ARBA00008711"/>
    </source>
</evidence>
<keyword evidence="10 15" id="KW-0227">DNA damage</keyword>
<evidence type="ECO:0000256" key="10">
    <source>
        <dbReference type="ARBA" id="ARBA00022763"/>
    </source>
</evidence>
<evidence type="ECO:0000256" key="6">
    <source>
        <dbReference type="ARBA" id="ARBA00022553"/>
    </source>
</evidence>
<dbReference type="SUPFAM" id="SSF46767">
    <property type="entry name" value="Methylated DNA-protein cysteine methyltransferase, C-terminal domain"/>
    <property type="match status" value="1"/>
</dbReference>
<sequence>MNDYRDDRRADDQTDRDGRGARDDRTQQWSSRAEGAQDGAPREAAAGRLAWAVIATDIGPLLLAATGKGLVQVVFHASDAVRDKALGRLAARLGAEPCEAPGSPLLAEPVHQVKAYFAGRRRDFELPLDWSLITGFNRQVLHELASGVPYGTVVGYGDLARRVGQPGAAQAVGAAMGANPLPVVVPCHRVVESDGGIGGFGGGLETKRKLLALEGVLPQPLF</sequence>
<dbReference type="CDD" id="cd06445">
    <property type="entry name" value="ATase"/>
    <property type="match status" value="1"/>
</dbReference>
<dbReference type="GO" id="GO:0046872">
    <property type="term" value="F:metal ion binding"/>
    <property type="evidence" value="ECO:0007669"/>
    <property type="project" value="UniProtKB-KW"/>
</dbReference>
<dbReference type="EMBL" id="BNCD01000003">
    <property type="protein sequence ID" value="GHH73923.1"/>
    <property type="molecule type" value="Genomic_DNA"/>
</dbReference>
<dbReference type="PROSITE" id="PS00374">
    <property type="entry name" value="MGMT"/>
    <property type="match status" value="1"/>
</dbReference>
<dbReference type="PANTHER" id="PTHR46460:SF1">
    <property type="entry name" value="METHYLATED-DNA--PROTEIN-CYSTEINE METHYLTRANSFERASE"/>
    <property type="match status" value="1"/>
</dbReference>
<dbReference type="InterPro" id="IPR014048">
    <property type="entry name" value="MethylDNA_cys_MeTrfase_DNA-bd"/>
</dbReference>
<dbReference type="FunFam" id="1.10.10.10:FF:000214">
    <property type="entry name" value="Methylated-DNA--protein-cysteine methyltransferase"/>
    <property type="match status" value="1"/>
</dbReference>
<comment type="function">
    <text evidence="3 15">Involved in the cellular defense against the biological effects of O6-methylguanine (O6-MeG) and O4-methylthymine (O4-MeT) in DNA. Repairs the methylated nucleobase in DNA by stoichiometrically transferring the methyl group to a cysteine residue in the enzyme. This is a suicide reaction: the enzyme is irreversibly inactivated.</text>
</comment>
<comment type="catalytic activity">
    <reaction evidence="14 15">
        <text>a 6-O-methyl-2'-deoxyguanosine in DNA + L-cysteinyl-[protein] = S-methyl-L-cysteinyl-[protein] + a 2'-deoxyguanosine in DNA</text>
        <dbReference type="Rhea" id="RHEA:24000"/>
        <dbReference type="Rhea" id="RHEA-COMP:10131"/>
        <dbReference type="Rhea" id="RHEA-COMP:10132"/>
        <dbReference type="Rhea" id="RHEA-COMP:11367"/>
        <dbReference type="Rhea" id="RHEA-COMP:11368"/>
        <dbReference type="ChEBI" id="CHEBI:29950"/>
        <dbReference type="ChEBI" id="CHEBI:82612"/>
        <dbReference type="ChEBI" id="CHEBI:85445"/>
        <dbReference type="ChEBI" id="CHEBI:85448"/>
        <dbReference type="EC" id="2.1.1.63"/>
    </reaction>
</comment>
<dbReference type="Gene3D" id="3.30.160.70">
    <property type="entry name" value="Methylated DNA-protein cysteine methyltransferase domain"/>
    <property type="match status" value="1"/>
</dbReference>
<organism evidence="19 20">
    <name type="scientific">Streptomyces sulfonofaciens</name>
    <dbReference type="NCBI Taxonomy" id="68272"/>
    <lineage>
        <taxon>Bacteria</taxon>
        <taxon>Bacillati</taxon>
        <taxon>Actinomycetota</taxon>
        <taxon>Actinomycetes</taxon>
        <taxon>Kitasatosporales</taxon>
        <taxon>Streptomycetaceae</taxon>
        <taxon>Streptomyces</taxon>
    </lineage>
</organism>
<keyword evidence="8 15" id="KW-0808">Transferase</keyword>
<keyword evidence="6" id="KW-0597">Phosphoprotein</keyword>
<proteinExistence type="inferred from homology"/>
<evidence type="ECO:0000259" key="17">
    <source>
        <dbReference type="Pfam" id="PF01035"/>
    </source>
</evidence>
<dbReference type="EC" id="2.1.1.63" evidence="15"/>
<dbReference type="AlphaFoldDB" id="A0A919FXN7"/>
<dbReference type="SUPFAM" id="SSF53155">
    <property type="entry name" value="Methylated DNA-protein cysteine methyltransferase domain"/>
    <property type="match status" value="1"/>
</dbReference>
<comment type="miscellaneous">
    <text evidence="15">This enzyme catalyzes only one turnover and therefore is not strictly catalytic. According to one definition, an enzyme is a biocatalyst that acts repeatedly and over many reaction cycles.</text>
</comment>
<evidence type="ECO:0000256" key="5">
    <source>
        <dbReference type="ARBA" id="ARBA00022490"/>
    </source>
</evidence>
<protein>
    <recommendedName>
        <fullName evidence="15">Methylated-DNA--protein-cysteine methyltransferase</fullName>
        <ecNumber evidence="15">2.1.1.63</ecNumber>
    </recommendedName>
    <alternativeName>
        <fullName evidence="15">6-O-methylguanine-DNA methyltransferase</fullName>
        <shortName evidence="15">MGMT</shortName>
    </alternativeName>
    <alternativeName>
        <fullName evidence="15">O-6-methylguanine-DNA-alkyltransferase</fullName>
    </alternativeName>
</protein>
<comment type="subcellular location">
    <subcellularLocation>
        <location evidence="15">Cytoplasm</location>
    </subcellularLocation>
</comment>
<dbReference type="PANTHER" id="PTHR46460">
    <property type="entry name" value="METHYLATED-DNA--PROTEIN-CYSTEINE METHYLTRANSFERASE"/>
    <property type="match status" value="1"/>
</dbReference>
<dbReference type="InterPro" id="IPR008332">
    <property type="entry name" value="MethylG_MeTrfase_N"/>
</dbReference>
<accession>A0A919FXN7</accession>
<evidence type="ECO:0000256" key="2">
    <source>
        <dbReference type="ARBA" id="ARBA00001947"/>
    </source>
</evidence>
<keyword evidence="20" id="KW-1185">Reference proteome</keyword>
<feature type="domain" description="Methylguanine DNA methyltransferase ribonuclease-like" evidence="18">
    <location>
        <begin position="51"/>
        <end position="129"/>
    </location>
</feature>
<evidence type="ECO:0000256" key="15">
    <source>
        <dbReference type="HAMAP-Rule" id="MF_00772"/>
    </source>
</evidence>
<dbReference type="GO" id="GO:0003908">
    <property type="term" value="F:methylated-DNA-[protein]-cysteine S-methyltransferase activity"/>
    <property type="evidence" value="ECO:0007669"/>
    <property type="project" value="UniProtKB-UniRule"/>
</dbReference>
<reference evidence="19" key="2">
    <citation type="submission" date="2020-09" db="EMBL/GenBank/DDBJ databases">
        <authorList>
            <person name="Sun Q."/>
            <person name="Ohkuma M."/>
        </authorList>
    </citation>
    <scope>NUCLEOTIDE SEQUENCE</scope>
    <source>
        <strain evidence="19">JCM 5069</strain>
    </source>
</reference>
<feature type="region of interest" description="Disordered" evidence="16">
    <location>
        <begin position="1"/>
        <end position="41"/>
    </location>
</feature>
<evidence type="ECO:0000256" key="12">
    <source>
        <dbReference type="ARBA" id="ARBA00023125"/>
    </source>
</evidence>
<keyword evidence="11" id="KW-0862">Zinc</keyword>
<keyword evidence="5 15" id="KW-0963">Cytoplasm</keyword>
<keyword evidence="9" id="KW-0479">Metal-binding</keyword>
<dbReference type="HAMAP" id="MF_00772">
    <property type="entry name" value="OGT"/>
    <property type="match status" value="1"/>
</dbReference>
<evidence type="ECO:0000313" key="20">
    <source>
        <dbReference type="Proteomes" id="UP000603708"/>
    </source>
</evidence>
<evidence type="ECO:0000256" key="14">
    <source>
        <dbReference type="ARBA" id="ARBA00049348"/>
    </source>
</evidence>
<dbReference type="InterPro" id="IPR036388">
    <property type="entry name" value="WH-like_DNA-bd_sf"/>
</dbReference>
<dbReference type="NCBIfam" id="TIGR00589">
    <property type="entry name" value="ogt"/>
    <property type="match status" value="1"/>
</dbReference>
<dbReference type="Gene3D" id="1.10.10.10">
    <property type="entry name" value="Winged helix-like DNA-binding domain superfamily/Winged helix DNA-binding domain"/>
    <property type="match status" value="1"/>
</dbReference>
<comment type="caution">
    <text evidence="19">The sequence shown here is derived from an EMBL/GenBank/DDBJ whole genome shotgun (WGS) entry which is preliminary data.</text>
</comment>
<keyword evidence="13 15" id="KW-0234">DNA repair</keyword>
<dbReference type="GO" id="GO:0003677">
    <property type="term" value="F:DNA binding"/>
    <property type="evidence" value="ECO:0007669"/>
    <property type="project" value="UniProtKB-KW"/>
</dbReference>
<comment type="similarity">
    <text evidence="4 15">Belongs to the MGMT family.</text>
</comment>
<evidence type="ECO:0000256" key="3">
    <source>
        <dbReference type="ARBA" id="ARBA00003317"/>
    </source>
</evidence>
<dbReference type="InterPro" id="IPR023546">
    <property type="entry name" value="MGMT"/>
</dbReference>
<keyword evidence="7 15" id="KW-0489">Methyltransferase</keyword>
<evidence type="ECO:0000313" key="19">
    <source>
        <dbReference type="EMBL" id="GHH73923.1"/>
    </source>
</evidence>
<name>A0A919FXN7_9ACTN</name>
<dbReference type="GO" id="GO:0032259">
    <property type="term" value="P:methylation"/>
    <property type="evidence" value="ECO:0007669"/>
    <property type="project" value="UniProtKB-KW"/>
</dbReference>
<dbReference type="InterPro" id="IPR001497">
    <property type="entry name" value="MethylDNA_cys_MeTrfase_AS"/>
</dbReference>
<keyword evidence="12" id="KW-0238">DNA-binding</keyword>
<evidence type="ECO:0000256" key="9">
    <source>
        <dbReference type="ARBA" id="ARBA00022723"/>
    </source>
</evidence>
<gene>
    <name evidence="19" type="ORF">GCM10018793_13820</name>
</gene>
<dbReference type="InterPro" id="IPR036631">
    <property type="entry name" value="MGMT_N_sf"/>
</dbReference>
<comment type="catalytic activity">
    <reaction evidence="1 15">
        <text>a 4-O-methyl-thymidine in DNA + L-cysteinyl-[protein] = a thymidine in DNA + S-methyl-L-cysteinyl-[protein]</text>
        <dbReference type="Rhea" id="RHEA:53428"/>
        <dbReference type="Rhea" id="RHEA-COMP:10131"/>
        <dbReference type="Rhea" id="RHEA-COMP:10132"/>
        <dbReference type="Rhea" id="RHEA-COMP:13555"/>
        <dbReference type="Rhea" id="RHEA-COMP:13556"/>
        <dbReference type="ChEBI" id="CHEBI:29950"/>
        <dbReference type="ChEBI" id="CHEBI:82612"/>
        <dbReference type="ChEBI" id="CHEBI:137386"/>
        <dbReference type="ChEBI" id="CHEBI:137387"/>
        <dbReference type="EC" id="2.1.1.63"/>
    </reaction>
</comment>
<dbReference type="GO" id="GO:0005737">
    <property type="term" value="C:cytoplasm"/>
    <property type="evidence" value="ECO:0007669"/>
    <property type="project" value="UniProtKB-SubCell"/>
</dbReference>
<evidence type="ECO:0000256" key="8">
    <source>
        <dbReference type="ARBA" id="ARBA00022679"/>
    </source>
</evidence>
<feature type="active site" description="Nucleophile; methyl group acceptor" evidence="15">
    <location>
        <position position="187"/>
    </location>
</feature>
<dbReference type="Proteomes" id="UP000603708">
    <property type="component" value="Unassembled WGS sequence"/>
</dbReference>
<feature type="compositionally biased region" description="Basic and acidic residues" evidence="16">
    <location>
        <begin position="1"/>
        <end position="26"/>
    </location>
</feature>
<dbReference type="Pfam" id="PF02870">
    <property type="entry name" value="Methyltransf_1N"/>
    <property type="match status" value="1"/>
</dbReference>
<dbReference type="GO" id="GO:0006307">
    <property type="term" value="P:DNA alkylation repair"/>
    <property type="evidence" value="ECO:0007669"/>
    <property type="project" value="UniProtKB-UniRule"/>
</dbReference>
<evidence type="ECO:0000256" key="13">
    <source>
        <dbReference type="ARBA" id="ARBA00023204"/>
    </source>
</evidence>
<dbReference type="InterPro" id="IPR036217">
    <property type="entry name" value="MethylDNA_cys_MeTrfase_DNAb"/>
</dbReference>
<evidence type="ECO:0000256" key="16">
    <source>
        <dbReference type="SAM" id="MobiDB-lite"/>
    </source>
</evidence>
<dbReference type="Pfam" id="PF01035">
    <property type="entry name" value="DNA_binding_1"/>
    <property type="match status" value="1"/>
</dbReference>
<evidence type="ECO:0000259" key="18">
    <source>
        <dbReference type="Pfam" id="PF02870"/>
    </source>
</evidence>
<reference evidence="19" key="1">
    <citation type="journal article" date="2014" name="Int. J. Syst. Evol. Microbiol.">
        <title>Complete genome sequence of Corynebacterium casei LMG S-19264T (=DSM 44701T), isolated from a smear-ripened cheese.</title>
        <authorList>
            <consortium name="US DOE Joint Genome Institute (JGI-PGF)"/>
            <person name="Walter F."/>
            <person name="Albersmeier A."/>
            <person name="Kalinowski J."/>
            <person name="Ruckert C."/>
        </authorList>
    </citation>
    <scope>NUCLEOTIDE SEQUENCE</scope>
    <source>
        <strain evidence="19">JCM 5069</strain>
    </source>
</reference>
<comment type="cofactor">
    <cofactor evidence="2">
        <name>Zn(2+)</name>
        <dbReference type="ChEBI" id="CHEBI:29105"/>
    </cofactor>
</comment>
<evidence type="ECO:0000256" key="1">
    <source>
        <dbReference type="ARBA" id="ARBA00001286"/>
    </source>
</evidence>